<gene>
    <name evidence="4" type="ORF">ATEG_06845</name>
</gene>
<dbReference type="EMBL" id="CH476603">
    <property type="protein sequence ID" value="EAU32229.1"/>
    <property type="molecule type" value="Genomic_DNA"/>
</dbReference>
<dbReference type="RefSeq" id="XP_001209530.1">
    <property type="nucleotide sequence ID" value="XM_001209530.1"/>
</dbReference>
<dbReference type="Proteomes" id="UP000007963">
    <property type="component" value="Unassembled WGS sequence"/>
</dbReference>
<name>Q0CHI9_ASPTN</name>
<protein>
    <recommendedName>
        <fullName evidence="3">COP9 signalosome complex subunit 3 N-terminal helical repeats domain-containing protein</fullName>
    </recommendedName>
</protein>
<keyword evidence="1" id="KW-0963">Cytoplasm</keyword>
<evidence type="ECO:0000256" key="1">
    <source>
        <dbReference type="ARBA" id="ARBA00022490"/>
    </source>
</evidence>
<dbReference type="OrthoDB" id="29061at2759"/>
<dbReference type="OMA" id="TKDYARH"/>
<evidence type="ECO:0000313" key="5">
    <source>
        <dbReference type="Proteomes" id="UP000007963"/>
    </source>
</evidence>
<dbReference type="PANTHER" id="PTHR10758">
    <property type="entry name" value="26S PROTEASOME NON-ATPASE REGULATORY SUBUNIT 3/COP9 SIGNALOSOME COMPLEX SUBUNIT 3"/>
    <property type="match status" value="1"/>
</dbReference>
<evidence type="ECO:0000256" key="2">
    <source>
        <dbReference type="SAM" id="MobiDB-lite"/>
    </source>
</evidence>
<feature type="compositionally biased region" description="Acidic residues" evidence="2">
    <location>
        <begin position="391"/>
        <end position="401"/>
    </location>
</feature>
<proteinExistence type="predicted"/>
<dbReference type="VEuPathDB" id="FungiDB:ATEG_06845"/>
<dbReference type="GO" id="GO:0006511">
    <property type="term" value="P:ubiquitin-dependent protein catabolic process"/>
    <property type="evidence" value="ECO:0007669"/>
    <property type="project" value="TreeGrafter"/>
</dbReference>
<dbReference type="AlphaFoldDB" id="Q0CHI9"/>
<accession>Q0CHI9</accession>
<dbReference type="eggNOG" id="KOG2582">
    <property type="taxonomic scope" value="Eukaryota"/>
</dbReference>
<organism evidence="4 5">
    <name type="scientific">Aspergillus terreus (strain NIH 2624 / FGSC A1156)</name>
    <dbReference type="NCBI Taxonomy" id="341663"/>
    <lineage>
        <taxon>Eukaryota</taxon>
        <taxon>Fungi</taxon>
        <taxon>Dikarya</taxon>
        <taxon>Ascomycota</taxon>
        <taxon>Pezizomycotina</taxon>
        <taxon>Eurotiomycetes</taxon>
        <taxon>Eurotiomycetidae</taxon>
        <taxon>Eurotiales</taxon>
        <taxon>Aspergillaceae</taxon>
        <taxon>Aspergillus</taxon>
        <taxon>Aspergillus subgen. Circumdati</taxon>
    </lineage>
</organism>
<dbReference type="InterPro" id="IPR050756">
    <property type="entry name" value="CSN3"/>
</dbReference>
<dbReference type="PANTHER" id="PTHR10758:SF1">
    <property type="entry name" value="COP9 SIGNALOSOME COMPLEX SUBUNIT 3"/>
    <property type="match status" value="1"/>
</dbReference>
<feature type="domain" description="COP9 signalosome complex subunit 3 N-terminal helical repeats" evidence="3">
    <location>
        <begin position="19"/>
        <end position="172"/>
    </location>
</feature>
<evidence type="ECO:0000313" key="4">
    <source>
        <dbReference type="EMBL" id="EAU32229.1"/>
    </source>
</evidence>
<reference evidence="5" key="1">
    <citation type="submission" date="2005-09" db="EMBL/GenBank/DDBJ databases">
        <title>Annotation of the Aspergillus terreus NIH2624 genome.</title>
        <authorList>
            <person name="Birren B.W."/>
            <person name="Lander E.S."/>
            <person name="Galagan J.E."/>
            <person name="Nusbaum C."/>
            <person name="Devon K."/>
            <person name="Henn M."/>
            <person name="Ma L.-J."/>
            <person name="Jaffe D.B."/>
            <person name="Butler J."/>
            <person name="Alvarez P."/>
            <person name="Gnerre S."/>
            <person name="Grabherr M."/>
            <person name="Kleber M."/>
            <person name="Mauceli E.W."/>
            <person name="Brockman W."/>
            <person name="Rounsley S."/>
            <person name="Young S.K."/>
            <person name="LaButti K."/>
            <person name="Pushparaj V."/>
            <person name="DeCaprio D."/>
            <person name="Crawford M."/>
            <person name="Koehrsen M."/>
            <person name="Engels R."/>
            <person name="Montgomery P."/>
            <person name="Pearson M."/>
            <person name="Howarth C."/>
            <person name="Larson L."/>
            <person name="Luoma S."/>
            <person name="White J."/>
            <person name="Alvarado L."/>
            <person name="Kodira C.D."/>
            <person name="Zeng Q."/>
            <person name="Oleary S."/>
            <person name="Yandava C."/>
            <person name="Denning D.W."/>
            <person name="Nierman W.C."/>
            <person name="Milne T."/>
            <person name="Madden K."/>
        </authorList>
    </citation>
    <scope>NUCLEOTIDE SEQUENCE [LARGE SCALE GENOMIC DNA]</scope>
    <source>
        <strain evidence="5">NIH 2624 / FGSC A1156</strain>
    </source>
</reference>
<dbReference type="STRING" id="341663.Q0CHI9"/>
<evidence type="ECO:0000259" key="3">
    <source>
        <dbReference type="Pfam" id="PF22788"/>
    </source>
</evidence>
<dbReference type="HOGENOM" id="CLU_028825_1_1_1"/>
<sequence length="401" mass="44305">MAHARRAGGSGYTRGLKGMTPIPVITTALLRVDASSQVFTSVHLLIVRLALLSKSYSSVLPILDKQQCHFPCISGQIYQKNNQSLLCSIHTSSAAFITDVSGFSSKLTYKHHLQYYLYGGMIYLALKKWDKALHFFSIVISSPTGSSVSKIMVEAYKKWILTSLLAHGKVMRYFAARPRFKLIRCSIQIIAPPKVISSSTMRIYQSTSKPYTSLANAFEKGDLNTLMSEFELARSVWRTDNNLGLVSQVIDAFDQYMVMKLGKKFSALAVPDVAQQVVSSVGTDPDVIETLVASLIMSGALDAMLLHMDDHRRSTMLRFSSAAMSPIFQERSVQAQLLKEIHALGLVTGNTGLSNDALELGDEHLRFLQKTQRWLDDGDKSLPPTGGSGFDVDEDIMGDLH</sequence>
<feature type="region of interest" description="Disordered" evidence="2">
    <location>
        <begin position="376"/>
        <end position="401"/>
    </location>
</feature>
<dbReference type="Pfam" id="PF22788">
    <property type="entry name" value="COP9_hel_rpt"/>
    <property type="match status" value="1"/>
</dbReference>
<dbReference type="GeneID" id="4319201"/>
<dbReference type="InterPro" id="IPR055089">
    <property type="entry name" value="COP9_N"/>
</dbReference>
<dbReference type="GO" id="GO:0008180">
    <property type="term" value="C:COP9 signalosome"/>
    <property type="evidence" value="ECO:0007669"/>
    <property type="project" value="TreeGrafter"/>
</dbReference>